<feature type="transmembrane region" description="Helical" evidence="1">
    <location>
        <begin position="21"/>
        <end position="45"/>
    </location>
</feature>
<dbReference type="InterPro" id="IPR023829">
    <property type="entry name" value="PGA_PgaD"/>
</dbReference>
<dbReference type="Pfam" id="PF13994">
    <property type="entry name" value="PgaD"/>
    <property type="match status" value="1"/>
</dbReference>
<dbReference type="RefSeq" id="WP_135702804.1">
    <property type="nucleotide sequence ID" value="NZ_CP038634.1"/>
</dbReference>
<dbReference type="OrthoDB" id="1685258at2"/>
<sequence length="164" mass="17777">MNPDNMIIRTRRAPLRWAFDAVLTALAWTGFFYLFASGIRDILAGASSGLDVPFWSAMMPTMGTLSVYVLVGVFNGVVLLVWALYNQIRFAGMDRRKPLPPLGGDELAASFGLPEQRVEALQQAKVAVVDHDHDGGIAGVRVFHASGSPCVGAFRRKSVDPDNG</sequence>
<dbReference type="EMBL" id="CP038634">
    <property type="protein sequence ID" value="QBY49947.1"/>
    <property type="molecule type" value="Genomic_DNA"/>
</dbReference>
<evidence type="ECO:0000313" key="3">
    <source>
        <dbReference type="Proteomes" id="UP000295294"/>
    </source>
</evidence>
<proteinExistence type="predicted"/>
<name>A0A4P7LC20_9BURK</name>
<dbReference type="STRING" id="1349762.GCA_001592245_02724"/>
<feature type="transmembrane region" description="Helical" evidence="1">
    <location>
        <begin position="65"/>
        <end position="85"/>
    </location>
</feature>
<keyword evidence="1" id="KW-1133">Transmembrane helix</keyword>
<dbReference type="NCBIfam" id="TIGR03940">
    <property type="entry name" value="PGA_PgaD"/>
    <property type="match status" value="1"/>
</dbReference>
<evidence type="ECO:0000313" key="2">
    <source>
        <dbReference type="EMBL" id="QBY49947.1"/>
    </source>
</evidence>
<dbReference type="KEGG" id="cox:E0W60_01605"/>
<evidence type="ECO:0000256" key="1">
    <source>
        <dbReference type="SAM" id="Phobius"/>
    </source>
</evidence>
<protein>
    <submittedName>
        <fullName evidence="2">Poly-beta-1,6-N-acetyl-D-glucosamine biosynthesis protein PgaD</fullName>
    </submittedName>
</protein>
<organism evidence="2 3">
    <name type="scientific">Cupriavidus oxalaticus</name>
    <dbReference type="NCBI Taxonomy" id="96344"/>
    <lineage>
        <taxon>Bacteria</taxon>
        <taxon>Pseudomonadati</taxon>
        <taxon>Pseudomonadota</taxon>
        <taxon>Betaproteobacteria</taxon>
        <taxon>Burkholderiales</taxon>
        <taxon>Burkholderiaceae</taxon>
        <taxon>Cupriavidus</taxon>
    </lineage>
</organism>
<dbReference type="Proteomes" id="UP000295294">
    <property type="component" value="Chromosome 1"/>
</dbReference>
<gene>
    <name evidence="2" type="primary">pgaD</name>
    <name evidence="2" type="ORF">E0W60_01605</name>
</gene>
<keyword evidence="1" id="KW-0812">Transmembrane</keyword>
<reference evidence="2 3" key="1">
    <citation type="submission" date="2019-03" db="EMBL/GenBank/DDBJ databases">
        <title>Efficiently degradation of phenoxyalkanoic acid herbicides by Cupriavidus oxalaticus strain X32.</title>
        <authorList>
            <person name="Sheng X."/>
        </authorList>
    </citation>
    <scope>NUCLEOTIDE SEQUENCE [LARGE SCALE GENOMIC DNA]</scope>
    <source>
        <strain evidence="2 3">X32</strain>
    </source>
</reference>
<accession>A0A4P7LC20</accession>
<dbReference type="GO" id="GO:0043709">
    <property type="term" value="P:cell adhesion involved in single-species biofilm formation"/>
    <property type="evidence" value="ECO:0007669"/>
    <property type="project" value="InterPro"/>
</dbReference>
<dbReference type="AlphaFoldDB" id="A0A4P7LC20"/>
<keyword evidence="1" id="KW-0472">Membrane</keyword>